<organism evidence="1 2">
    <name type="scientific">Glossina palpalis gambiensis</name>
    <dbReference type="NCBI Taxonomy" id="67801"/>
    <lineage>
        <taxon>Eukaryota</taxon>
        <taxon>Metazoa</taxon>
        <taxon>Ecdysozoa</taxon>
        <taxon>Arthropoda</taxon>
        <taxon>Hexapoda</taxon>
        <taxon>Insecta</taxon>
        <taxon>Pterygota</taxon>
        <taxon>Neoptera</taxon>
        <taxon>Endopterygota</taxon>
        <taxon>Diptera</taxon>
        <taxon>Brachycera</taxon>
        <taxon>Muscomorpha</taxon>
        <taxon>Hippoboscoidea</taxon>
        <taxon>Glossinidae</taxon>
        <taxon>Glossina</taxon>
    </lineage>
</organism>
<keyword evidence="2" id="KW-1185">Reference proteome</keyword>
<dbReference type="Proteomes" id="UP000092460">
    <property type="component" value="Unassembled WGS sequence"/>
</dbReference>
<dbReference type="AlphaFoldDB" id="A0A1B0BU20"/>
<reference evidence="2" key="1">
    <citation type="submission" date="2015-01" db="EMBL/GenBank/DDBJ databases">
        <authorList>
            <person name="Aksoy S."/>
            <person name="Warren W."/>
            <person name="Wilson R.K."/>
        </authorList>
    </citation>
    <scope>NUCLEOTIDE SEQUENCE [LARGE SCALE GENOMIC DNA]</scope>
    <source>
        <strain evidence="2">IAEA</strain>
    </source>
</reference>
<accession>A0A1B0BU20</accession>
<proteinExistence type="predicted"/>
<dbReference type="EMBL" id="JXJN01020454">
    <property type="status" value="NOT_ANNOTATED_CDS"/>
    <property type="molecule type" value="Genomic_DNA"/>
</dbReference>
<dbReference type="VEuPathDB" id="VectorBase:GPPI040517"/>
<dbReference type="EnsemblMetazoa" id="GPPI040517-RA">
    <property type="protein sequence ID" value="GPPI040517-PA"/>
    <property type="gene ID" value="GPPI040517"/>
</dbReference>
<name>A0A1B0BU20_9MUSC</name>
<sequence>MSLSSPEPIVSSTIGFSLALTWNSLRPSNEEDVNLKVIFLIYLSEHISLKSCLKPQSFETTTTIIILHRKSATGGWSSTLNRIPRQIFAPTAFSIDPFACRVDWREYLVPFQAAERYLKIEIMNQSCITGLIVQFLVIKKCEFEYECECVCRSVLFHVAKISHNNILTLNLNTSLIQHLFSNTGYSSRHGDIKWCV</sequence>
<evidence type="ECO:0000313" key="2">
    <source>
        <dbReference type="Proteomes" id="UP000092460"/>
    </source>
</evidence>
<evidence type="ECO:0000313" key="1">
    <source>
        <dbReference type="EnsemblMetazoa" id="GPPI040517-PA"/>
    </source>
</evidence>
<reference evidence="1" key="2">
    <citation type="submission" date="2020-05" db="UniProtKB">
        <authorList>
            <consortium name="EnsemblMetazoa"/>
        </authorList>
    </citation>
    <scope>IDENTIFICATION</scope>
    <source>
        <strain evidence="1">IAEA</strain>
    </source>
</reference>
<protein>
    <submittedName>
        <fullName evidence="1">Uncharacterized protein</fullName>
    </submittedName>
</protein>